<protein>
    <submittedName>
        <fullName evidence="2">Uncharacterized protein</fullName>
    </submittedName>
</protein>
<reference evidence="2" key="2">
    <citation type="submission" date="2017-01" db="EMBL/GenBank/DDBJ databases">
        <authorList>
            <person name="Mah S.A."/>
            <person name="Swanson W.J."/>
            <person name="Moy G.W."/>
            <person name="Vacquier V.D."/>
        </authorList>
    </citation>
    <scope>NUCLEOTIDE SEQUENCE [LARGE SCALE GENOMIC DNA]</scope>
    <source>
        <strain evidence="2">C18/9</strain>
    </source>
</reference>
<evidence type="ECO:0000313" key="1">
    <source>
        <dbReference type="EMBL" id="SJK99398.1"/>
    </source>
</evidence>
<evidence type="ECO:0000313" key="3">
    <source>
        <dbReference type="Proteomes" id="UP000219338"/>
    </source>
</evidence>
<evidence type="ECO:0000313" key="2">
    <source>
        <dbReference type="EMBL" id="SJK99400.1"/>
    </source>
</evidence>
<organism evidence="2 3">
    <name type="scientific">Armillaria ostoyae</name>
    <name type="common">Armillaria root rot fungus</name>
    <dbReference type="NCBI Taxonomy" id="47428"/>
    <lineage>
        <taxon>Eukaryota</taxon>
        <taxon>Fungi</taxon>
        <taxon>Dikarya</taxon>
        <taxon>Basidiomycota</taxon>
        <taxon>Agaricomycotina</taxon>
        <taxon>Agaricomycetes</taxon>
        <taxon>Agaricomycetidae</taxon>
        <taxon>Agaricales</taxon>
        <taxon>Marasmiineae</taxon>
        <taxon>Physalacriaceae</taxon>
        <taxon>Armillaria</taxon>
    </lineage>
</organism>
<sequence>MSHALLALSPPSSCLVLSLDFKLVKLVVLSFGEPSSLAFRRNKMGSFSVFLGSKPRGERNTDSLINNTASFESGRWRQPSRSYYHAQRDSSLMCYIALKQRIAIPRARVFNGLIAEICSKTTYRRPASSVPCQRPRHLFLPQDDVSPSGEHGSILNTELCSETTYRRPGSSVMYHARISRESLRHQNLAQDDISSSGEQVLTPDFPRLKPCGATADLLVAFVSKSILGAASLWLF</sequence>
<dbReference type="EMBL" id="FUEG01000002">
    <property type="protein sequence ID" value="SJK99398.1"/>
    <property type="molecule type" value="Genomic_DNA"/>
</dbReference>
<gene>
    <name evidence="1" type="ORF">ARMOST_02696</name>
    <name evidence="2" type="ORF">ARMOST_02698</name>
</gene>
<proteinExistence type="predicted"/>
<dbReference type="EMBL" id="FUEG01000002">
    <property type="protein sequence ID" value="SJK99400.1"/>
    <property type="molecule type" value="Genomic_DNA"/>
</dbReference>
<reference evidence="3" key="1">
    <citation type="journal article" date="2017" name="Nat. Ecol. Evol.">
        <title>Genome expansion and lineage-specific genetic innovations in the forest pathogenic fungi Armillaria.</title>
        <authorList>
            <person name="Sipos G."/>
            <person name="Prasanna A.N."/>
            <person name="Walter M.C."/>
            <person name="O'Connor E."/>
            <person name="Balint B."/>
            <person name="Krizsan K."/>
            <person name="Kiss B."/>
            <person name="Hess J."/>
            <person name="Varga T."/>
            <person name="Slot J."/>
            <person name="Riley R."/>
            <person name="Boka B."/>
            <person name="Rigling D."/>
            <person name="Barry K."/>
            <person name="Lee J."/>
            <person name="Mihaltcheva S."/>
            <person name="LaButti K."/>
            <person name="Lipzen A."/>
            <person name="Waldron R."/>
            <person name="Moloney N.M."/>
            <person name="Sperisen C."/>
            <person name="Kredics L."/>
            <person name="Vagvoelgyi C."/>
            <person name="Patrignani A."/>
            <person name="Fitzpatrick D."/>
            <person name="Nagy I."/>
            <person name="Doyle S."/>
            <person name="Anderson J.B."/>
            <person name="Grigoriev I.V."/>
            <person name="Gueldener U."/>
            <person name="Muensterkoetter M."/>
            <person name="Nagy L.G."/>
        </authorList>
    </citation>
    <scope>NUCLEOTIDE SEQUENCE [LARGE SCALE GENOMIC DNA]</scope>
    <source>
        <strain evidence="3">C18/9</strain>
    </source>
</reference>
<dbReference type="AlphaFoldDB" id="A0A284QSE8"/>
<name>A0A284QSE8_ARMOS</name>
<keyword evidence="3" id="KW-1185">Reference proteome</keyword>
<accession>A0A284QSE8</accession>
<dbReference type="Proteomes" id="UP000219338">
    <property type="component" value="Unassembled WGS sequence"/>
</dbReference>